<gene>
    <name evidence="3" type="ORF">Daus18300_012229</name>
</gene>
<accession>A0ABR3W3J8</accession>
<evidence type="ECO:0000256" key="1">
    <source>
        <dbReference type="PROSITE-ProRule" id="PRU00175"/>
    </source>
</evidence>
<dbReference type="SUPFAM" id="SSF57850">
    <property type="entry name" value="RING/U-box"/>
    <property type="match status" value="1"/>
</dbReference>
<evidence type="ECO:0000313" key="4">
    <source>
        <dbReference type="Proteomes" id="UP001583177"/>
    </source>
</evidence>
<dbReference type="PROSITE" id="PS50089">
    <property type="entry name" value="ZF_RING_2"/>
    <property type="match status" value="1"/>
</dbReference>
<proteinExistence type="predicted"/>
<dbReference type="Proteomes" id="UP001583177">
    <property type="component" value="Unassembled WGS sequence"/>
</dbReference>
<dbReference type="Gene3D" id="3.30.40.10">
    <property type="entry name" value="Zinc/RING finger domain, C3HC4 (zinc finger)"/>
    <property type="match status" value="1"/>
</dbReference>
<dbReference type="InterPro" id="IPR013083">
    <property type="entry name" value="Znf_RING/FYVE/PHD"/>
</dbReference>
<name>A0ABR3W3J8_9PEZI</name>
<evidence type="ECO:0000313" key="3">
    <source>
        <dbReference type="EMBL" id="KAL1852396.1"/>
    </source>
</evidence>
<organism evidence="3 4">
    <name type="scientific">Diaporthe australafricana</name>
    <dbReference type="NCBI Taxonomy" id="127596"/>
    <lineage>
        <taxon>Eukaryota</taxon>
        <taxon>Fungi</taxon>
        <taxon>Dikarya</taxon>
        <taxon>Ascomycota</taxon>
        <taxon>Pezizomycotina</taxon>
        <taxon>Sordariomycetes</taxon>
        <taxon>Sordariomycetidae</taxon>
        <taxon>Diaporthales</taxon>
        <taxon>Diaporthaceae</taxon>
        <taxon>Diaporthe</taxon>
    </lineage>
</organism>
<feature type="domain" description="RING-type" evidence="2">
    <location>
        <begin position="353"/>
        <end position="409"/>
    </location>
</feature>
<dbReference type="EMBL" id="JAWRVE010000161">
    <property type="protein sequence ID" value="KAL1852396.1"/>
    <property type="molecule type" value="Genomic_DNA"/>
</dbReference>
<reference evidence="3 4" key="1">
    <citation type="journal article" date="2024" name="IMA Fungus">
        <title>IMA Genome - F19 : A genome assembly and annotation guide to empower mycologists, including annotated draft genome sequences of Ceratocystis pirilliformis, Diaporthe australafricana, Fusarium ophioides, Paecilomyces lecythidis, and Sporothrix stenoceras.</title>
        <authorList>
            <person name="Aylward J."/>
            <person name="Wilson A.M."/>
            <person name="Visagie C.M."/>
            <person name="Spraker J."/>
            <person name="Barnes I."/>
            <person name="Buitendag C."/>
            <person name="Ceriani C."/>
            <person name="Del Mar Angel L."/>
            <person name="du Plessis D."/>
            <person name="Fuchs T."/>
            <person name="Gasser K."/>
            <person name="Kramer D."/>
            <person name="Li W."/>
            <person name="Munsamy K."/>
            <person name="Piso A."/>
            <person name="Price J.L."/>
            <person name="Sonnekus B."/>
            <person name="Thomas C."/>
            <person name="van der Nest A."/>
            <person name="van Dijk A."/>
            <person name="van Heerden A."/>
            <person name="van Vuuren N."/>
            <person name="Yilmaz N."/>
            <person name="Duong T.A."/>
            <person name="van der Merwe N.A."/>
            <person name="Wingfield M.J."/>
            <person name="Wingfield B.D."/>
        </authorList>
    </citation>
    <scope>NUCLEOTIDE SEQUENCE [LARGE SCALE GENOMIC DNA]</scope>
    <source>
        <strain evidence="3 4">CMW 18300</strain>
    </source>
</reference>
<keyword evidence="1" id="KW-0862">Zinc</keyword>
<protein>
    <recommendedName>
        <fullName evidence="2">RING-type domain-containing protein</fullName>
    </recommendedName>
</protein>
<keyword evidence="1" id="KW-0863">Zinc-finger</keyword>
<evidence type="ECO:0000259" key="2">
    <source>
        <dbReference type="PROSITE" id="PS50089"/>
    </source>
</evidence>
<keyword evidence="4" id="KW-1185">Reference proteome</keyword>
<keyword evidence="1" id="KW-0479">Metal-binding</keyword>
<dbReference type="InterPro" id="IPR001841">
    <property type="entry name" value="Znf_RING"/>
</dbReference>
<comment type="caution">
    <text evidence="3">The sequence shown here is derived from an EMBL/GenBank/DDBJ whole genome shotgun (WGS) entry which is preliminary data.</text>
</comment>
<sequence>MDAMSYDLWGGDDSDCVLMESHEKILAETKCRHDTSHQPPDNIGLYEERETHLSEHKPFLNNVATAMRRTIAKKMMSDFKSHLGVMYWPEEAIDYDGANSQDWRDQEFFDEVVDFHSIRADLAADDLPFPRKDGTPRLPWDILEFVPLHPDINRQTRSARLRADLWDELARAEREAMRGDITLMGDRSHDTYWSNENFVDQTMECIFNFLAFDPGLSRVRMLELGKMFHSLLLEPWYLEYGRPGGRLPNENPQGVEWINSRFRDVILDMDNMASSGFTKQTHKDFRRSWWAKACYEEVLPFRMPNPTGHDIHQAALYRWKVFYKNWLQILVNVEETFVKATQAELDAAAATNCDICGDTYVIDSEYDSAYRLNCGNGHLLCKKCLNQLSLIPTRPYNREITAKSCPSCRGAITYTTALRNLTADMGFMPRLNTDFPYV</sequence>